<sequence length="270" mass="29592">MDHHVTLHIHQQSEFSQPDTGLVVPVFQKGNDPIDAINHMMSFLNTVVTSRITTTAEVPLRKPIALESNTPKLVVTLVYSRKPKASRNNVRVSKFKHNKSLSANKKEPNKSWGSIVSNVPSSSIDECRQIIKTIHVDFDELTAMAYEQSSSGPALHEMTPATIRSRLAPNPTSSTLFVPPSRTDWDMLFQSLFDELLTPPPSVDHPASEGIALIVDAVAPKPAATTGSPSSTTVYQDAPSHSYSQTTPKTQSSILPNDVKDDNHDLVLHT</sequence>
<reference evidence="2" key="1">
    <citation type="journal article" date="2019" name="Sci. Rep.">
        <title>Draft genome of Tanacetum cinerariifolium, the natural source of mosquito coil.</title>
        <authorList>
            <person name="Yamashiro T."/>
            <person name="Shiraishi A."/>
            <person name="Satake H."/>
            <person name="Nakayama K."/>
        </authorList>
    </citation>
    <scope>NUCLEOTIDE SEQUENCE</scope>
</reference>
<protein>
    <recommendedName>
        <fullName evidence="3">Integrase, catalytic region, zinc finger, CCHC-type, peptidase aspartic, catalytic</fullName>
    </recommendedName>
</protein>
<dbReference type="EMBL" id="BKCJ010395895">
    <property type="protein sequence ID" value="GFA27087.1"/>
    <property type="molecule type" value="Genomic_DNA"/>
</dbReference>
<feature type="compositionally biased region" description="Low complexity" evidence="1">
    <location>
        <begin position="222"/>
        <end position="233"/>
    </location>
</feature>
<dbReference type="AlphaFoldDB" id="A0A699JCY4"/>
<organism evidence="2">
    <name type="scientific">Tanacetum cinerariifolium</name>
    <name type="common">Dalmatian daisy</name>
    <name type="synonym">Chrysanthemum cinerariifolium</name>
    <dbReference type="NCBI Taxonomy" id="118510"/>
    <lineage>
        <taxon>Eukaryota</taxon>
        <taxon>Viridiplantae</taxon>
        <taxon>Streptophyta</taxon>
        <taxon>Embryophyta</taxon>
        <taxon>Tracheophyta</taxon>
        <taxon>Spermatophyta</taxon>
        <taxon>Magnoliopsida</taxon>
        <taxon>eudicotyledons</taxon>
        <taxon>Gunneridae</taxon>
        <taxon>Pentapetalae</taxon>
        <taxon>asterids</taxon>
        <taxon>campanulids</taxon>
        <taxon>Asterales</taxon>
        <taxon>Asteraceae</taxon>
        <taxon>Asteroideae</taxon>
        <taxon>Anthemideae</taxon>
        <taxon>Anthemidinae</taxon>
        <taxon>Tanacetum</taxon>
    </lineage>
</organism>
<gene>
    <name evidence="2" type="ORF">Tci_599059</name>
</gene>
<comment type="caution">
    <text evidence="2">The sequence shown here is derived from an EMBL/GenBank/DDBJ whole genome shotgun (WGS) entry which is preliminary data.</text>
</comment>
<proteinExistence type="predicted"/>
<accession>A0A699JCY4</accession>
<feature type="compositionally biased region" description="Basic and acidic residues" evidence="1">
    <location>
        <begin position="258"/>
        <end position="270"/>
    </location>
</feature>
<evidence type="ECO:0000313" key="2">
    <source>
        <dbReference type="EMBL" id="GFA27087.1"/>
    </source>
</evidence>
<name>A0A699JCY4_TANCI</name>
<feature type="compositionally biased region" description="Polar residues" evidence="1">
    <location>
        <begin position="239"/>
        <end position="255"/>
    </location>
</feature>
<evidence type="ECO:0008006" key="3">
    <source>
        <dbReference type="Google" id="ProtNLM"/>
    </source>
</evidence>
<feature type="region of interest" description="Disordered" evidence="1">
    <location>
        <begin position="222"/>
        <end position="270"/>
    </location>
</feature>
<evidence type="ECO:0000256" key="1">
    <source>
        <dbReference type="SAM" id="MobiDB-lite"/>
    </source>
</evidence>